<name>A0AAJ1D163_PANAN</name>
<sequence>MTNPADTRTSYSLTRGRLRKRLSRYGFAEFSMLICFLDMCCCERPGPGELLYMRSKIRACLSSRDEGSARETCA</sequence>
<organism evidence="1 2">
    <name type="scientific">Pantoea ananas</name>
    <name type="common">Erwinia uredovora</name>
    <dbReference type="NCBI Taxonomy" id="553"/>
    <lineage>
        <taxon>Bacteria</taxon>
        <taxon>Pseudomonadati</taxon>
        <taxon>Pseudomonadota</taxon>
        <taxon>Gammaproteobacteria</taxon>
        <taxon>Enterobacterales</taxon>
        <taxon>Erwiniaceae</taxon>
        <taxon>Pantoea</taxon>
    </lineage>
</organism>
<protein>
    <submittedName>
        <fullName evidence="1">Uncharacterized protein</fullName>
    </submittedName>
</protein>
<evidence type="ECO:0000313" key="1">
    <source>
        <dbReference type="EMBL" id="MCW0345384.1"/>
    </source>
</evidence>
<accession>A0AAJ1D163</accession>
<dbReference type="AlphaFoldDB" id="A0AAJ1D163"/>
<gene>
    <name evidence="1" type="ORF">NB703_003477</name>
</gene>
<proteinExistence type="predicted"/>
<evidence type="ECO:0000313" key="2">
    <source>
        <dbReference type="Proteomes" id="UP001208888"/>
    </source>
</evidence>
<dbReference type="Proteomes" id="UP001208888">
    <property type="component" value="Unassembled WGS sequence"/>
</dbReference>
<dbReference type="EMBL" id="JANFVX010000014">
    <property type="protein sequence ID" value="MCW0345384.1"/>
    <property type="molecule type" value="Genomic_DNA"/>
</dbReference>
<comment type="caution">
    <text evidence="1">The sequence shown here is derived from an EMBL/GenBank/DDBJ whole genome shotgun (WGS) entry which is preliminary data.</text>
</comment>
<reference evidence="1" key="1">
    <citation type="submission" date="2022-06" db="EMBL/GenBank/DDBJ databases">
        <title>Dynamics of rice microbiomes reveals core vertical transmitted seed endophytes.</title>
        <authorList>
            <person name="Liao K."/>
            <person name="Zhang X."/>
        </authorList>
    </citation>
    <scope>NUCLEOTIDE SEQUENCE</scope>
    <source>
        <strain evidence="1">JT1-17</strain>
    </source>
</reference>